<dbReference type="AlphaFoldDB" id="A0A6A6M1L8"/>
<evidence type="ECO:0000313" key="5">
    <source>
        <dbReference type="Proteomes" id="UP000467840"/>
    </source>
</evidence>
<dbReference type="Proteomes" id="UP000467840">
    <property type="component" value="Chromosome 9"/>
</dbReference>
<keyword evidence="5" id="KW-1185">Reference proteome</keyword>
<evidence type="ECO:0000313" key="4">
    <source>
        <dbReference type="EMBL" id="KAF2307580.1"/>
    </source>
</evidence>
<proteinExistence type="predicted"/>
<keyword evidence="1" id="KW-0732">Signal</keyword>
<evidence type="ECO:0000256" key="1">
    <source>
        <dbReference type="ARBA" id="ARBA00022729"/>
    </source>
</evidence>
<sequence>MHWKRKALEARAVIVEGQGPILARVESRGFLDMFQTGNAPVDVQPFNTYQQPINRFLLVRLESNGNQKGYFWDGSTWVLDYQAIADICDFPSPCGSYGLCKPGSGCFCLDNDTDFRSGDCFTVQFSDLCGDAEAKTKNDFGVLRRKGVEVPFKELMGYQTVSSLEQCEAYVKWGHCNSDWTYWFWELLDLEEQVRDETDLGGAQWDNTRPV</sequence>
<evidence type="ECO:0000256" key="2">
    <source>
        <dbReference type="ARBA" id="ARBA00023157"/>
    </source>
</evidence>
<dbReference type="InterPro" id="IPR000858">
    <property type="entry name" value="S_locus_glycoprot_dom"/>
</dbReference>
<comment type="caution">
    <text evidence="4">The sequence shown here is derived from an EMBL/GenBank/DDBJ whole genome shotgun (WGS) entry which is preliminary data.</text>
</comment>
<protein>
    <recommendedName>
        <fullName evidence="3">S-locus glycoprotein domain-containing protein</fullName>
    </recommendedName>
</protein>
<dbReference type="GO" id="GO:0048544">
    <property type="term" value="P:recognition of pollen"/>
    <property type="evidence" value="ECO:0007669"/>
    <property type="project" value="InterPro"/>
</dbReference>
<feature type="domain" description="S-locus glycoprotein" evidence="3">
    <location>
        <begin position="54"/>
        <end position="108"/>
    </location>
</feature>
<reference evidence="4 5" key="1">
    <citation type="journal article" date="2020" name="Mol. Plant">
        <title>The Chromosome-Based Rubber Tree Genome Provides New Insights into Spurge Genome Evolution and Rubber Biosynthesis.</title>
        <authorList>
            <person name="Liu J."/>
            <person name="Shi C."/>
            <person name="Shi C.C."/>
            <person name="Li W."/>
            <person name="Zhang Q.J."/>
            <person name="Zhang Y."/>
            <person name="Li K."/>
            <person name="Lu H.F."/>
            <person name="Shi C."/>
            <person name="Zhu S.T."/>
            <person name="Xiao Z.Y."/>
            <person name="Nan H."/>
            <person name="Yue Y."/>
            <person name="Zhu X.G."/>
            <person name="Wu Y."/>
            <person name="Hong X.N."/>
            <person name="Fan G.Y."/>
            <person name="Tong Y."/>
            <person name="Zhang D."/>
            <person name="Mao C.L."/>
            <person name="Liu Y.L."/>
            <person name="Hao S.J."/>
            <person name="Liu W.Q."/>
            <person name="Lv M.Q."/>
            <person name="Zhang H.B."/>
            <person name="Liu Y."/>
            <person name="Hu-Tang G.R."/>
            <person name="Wang J.P."/>
            <person name="Wang J.H."/>
            <person name="Sun Y.H."/>
            <person name="Ni S.B."/>
            <person name="Chen W.B."/>
            <person name="Zhang X.C."/>
            <person name="Jiao Y.N."/>
            <person name="Eichler E.E."/>
            <person name="Li G.H."/>
            <person name="Liu X."/>
            <person name="Gao L.Z."/>
        </authorList>
    </citation>
    <scope>NUCLEOTIDE SEQUENCE [LARGE SCALE GENOMIC DNA]</scope>
    <source>
        <strain evidence="5">cv. GT1</strain>
        <tissue evidence="4">Leaf</tissue>
    </source>
</reference>
<keyword evidence="2" id="KW-1015">Disulfide bond</keyword>
<organism evidence="4 5">
    <name type="scientific">Hevea brasiliensis</name>
    <name type="common">Para rubber tree</name>
    <name type="synonym">Siphonia brasiliensis</name>
    <dbReference type="NCBI Taxonomy" id="3981"/>
    <lineage>
        <taxon>Eukaryota</taxon>
        <taxon>Viridiplantae</taxon>
        <taxon>Streptophyta</taxon>
        <taxon>Embryophyta</taxon>
        <taxon>Tracheophyta</taxon>
        <taxon>Spermatophyta</taxon>
        <taxon>Magnoliopsida</taxon>
        <taxon>eudicotyledons</taxon>
        <taxon>Gunneridae</taxon>
        <taxon>Pentapetalae</taxon>
        <taxon>rosids</taxon>
        <taxon>fabids</taxon>
        <taxon>Malpighiales</taxon>
        <taxon>Euphorbiaceae</taxon>
        <taxon>Crotonoideae</taxon>
        <taxon>Micrandreae</taxon>
        <taxon>Hevea</taxon>
    </lineage>
</organism>
<name>A0A6A6M1L8_HEVBR</name>
<dbReference type="Pfam" id="PF00954">
    <property type="entry name" value="S_locus_glycop"/>
    <property type="match status" value="1"/>
</dbReference>
<gene>
    <name evidence="4" type="ORF">GH714_029895</name>
</gene>
<dbReference type="EMBL" id="JAAGAX010000008">
    <property type="protein sequence ID" value="KAF2307580.1"/>
    <property type="molecule type" value="Genomic_DNA"/>
</dbReference>
<evidence type="ECO:0000259" key="3">
    <source>
        <dbReference type="Pfam" id="PF00954"/>
    </source>
</evidence>
<accession>A0A6A6M1L8</accession>